<feature type="compositionally biased region" description="Basic and acidic residues" evidence="1">
    <location>
        <begin position="122"/>
        <end position="138"/>
    </location>
</feature>
<feature type="region of interest" description="Disordered" evidence="1">
    <location>
        <begin position="1"/>
        <end position="50"/>
    </location>
</feature>
<feature type="region of interest" description="Disordered" evidence="1">
    <location>
        <begin position="314"/>
        <end position="343"/>
    </location>
</feature>
<name>A0AAW0GVS8_9APHY</name>
<feature type="region of interest" description="Disordered" evidence="1">
    <location>
        <begin position="563"/>
        <end position="614"/>
    </location>
</feature>
<dbReference type="AlphaFoldDB" id="A0AAW0GVS8"/>
<evidence type="ECO:0000313" key="2">
    <source>
        <dbReference type="EMBL" id="KAK7695435.1"/>
    </source>
</evidence>
<sequence length="694" mass="77381">MSFPRYASTRFLTPNDDEVVEDSEPEREQKRRTEIRKPIKHPKRSRPMPTEVIELSSDDSLPSHPIISSHKPIVVIDLSDEPVIPAPRKTKETRETPTIKISTQPQASVKAKSIETAANSPIEKHHSPPHERVVDSDGRPVLNLDRFAFSNPSKPSISRNNSNFTNDSQSLAPSSSSNSKPPAKKKPTTRAAPYIVDFENLDIPNLRKCVCCDLAWTARKTDVQKMKHIQSCGKKNHLSTDTIRFLISKELGERANPATEEVQNPPPTTLLAEVANEDPPRKKGRGKKPAVETVKSLANTRNDILARARFLLDNEPPVAGPSSTAGDRVPTKERSKPQAFGQSKLAARFGGMPLEAQEADVSKAYDPTLSFPAYPRSSSSRSTSPASPLPVRSALAQRFATTSRLLDEDLISSEAYAPPSTFPVQPRQDDSSDDEDAESVHIPDVNLNSTSLRFSRDSNDRHRSRPCTGPHPGNVVDPQQTLHFSPARSNKLIQEPSFVVNPIVEADVISDNGWNDDDDGAYLHYEPNEEFQVGSSRDAELQIQRESEHCPSERLRGLLEKLDVPYKPPNPNPNIIDTNPEPPKSSPPPSQPAKRRGRPKKDSKATEKAAMKPKDISDEELFTKLRESIINDVDLHHRVLRYEPVHFDVFLQFALDFGIPTRGLKLRVRAFLDSQAIHFYGLEPSGRRTKKRHA</sequence>
<proteinExistence type="predicted"/>
<keyword evidence="3" id="KW-1185">Reference proteome</keyword>
<feature type="compositionally biased region" description="Polar residues" evidence="1">
    <location>
        <begin position="150"/>
        <end position="171"/>
    </location>
</feature>
<protein>
    <submittedName>
        <fullName evidence="2">Uncharacterized protein</fullName>
    </submittedName>
</protein>
<reference evidence="2 3" key="1">
    <citation type="submission" date="2022-09" db="EMBL/GenBank/DDBJ databases">
        <authorList>
            <person name="Palmer J.M."/>
        </authorList>
    </citation>
    <scope>NUCLEOTIDE SEQUENCE [LARGE SCALE GENOMIC DNA]</scope>
    <source>
        <strain evidence="2 3">DSM 7382</strain>
    </source>
</reference>
<feature type="compositionally biased region" description="Acidic residues" evidence="1">
    <location>
        <begin position="15"/>
        <end position="25"/>
    </location>
</feature>
<feature type="compositionally biased region" description="Basic and acidic residues" evidence="1">
    <location>
        <begin position="26"/>
        <end position="37"/>
    </location>
</feature>
<organism evidence="2 3">
    <name type="scientific">Cerrena zonata</name>
    <dbReference type="NCBI Taxonomy" id="2478898"/>
    <lineage>
        <taxon>Eukaryota</taxon>
        <taxon>Fungi</taxon>
        <taxon>Dikarya</taxon>
        <taxon>Basidiomycota</taxon>
        <taxon>Agaricomycotina</taxon>
        <taxon>Agaricomycetes</taxon>
        <taxon>Polyporales</taxon>
        <taxon>Cerrenaceae</taxon>
        <taxon>Cerrena</taxon>
    </lineage>
</organism>
<feature type="compositionally biased region" description="Low complexity" evidence="1">
    <location>
        <begin position="172"/>
        <end position="181"/>
    </location>
</feature>
<accession>A0AAW0GVS8</accession>
<feature type="region of interest" description="Disordered" evidence="1">
    <location>
        <begin position="414"/>
        <end position="479"/>
    </location>
</feature>
<feature type="compositionally biased region" description="Pro residues" evidence="1">
    <location>
        <begin position="580"/>
        <end position="591"/>
    </location>
</feature>
<feature type="compositionally biased region" description="Basic and acidic residues" evidence="1">
    <location>
        <begin position="600"/>
        <end position="614"/>
    </location>
</feature>
<comment type="caution">
    <text evidence="2">The sequence shown here is derived from an EMBL/GenBank/DDBJ whole genome shotgun (WGS) entry which is preliminary data.</text>
</comment>
<dbReference type="EMBL" id="JASBNA010000001">
    <property type="protein sequence ID" value="KAK7695435.1"/>
    <property type="molecule type" value="Genomic_DNA"/>
</dbReference>
<gene>
    <name evidence="2" type="ORF">QCA50_000071</name>
</gene>
<feature type="region of interest" description="Disordered" evidence="1">
    <location>
        <begin position="85"/>
        <end position="189"/>
    </location>
</feature>
<evidence type="ECO:0000256" key="1">
    <source>
        <dbReference type="SAM" id="MobiDB-lite"/>
    </source>
</evidence>
<dbReference type="Proteomes" id="UP001385951">
    <property type="component" value="Unassembled WGS sequence"/>
</dbReference>
<evidence type="ECO:0000313" key="3">
    <source>
        <dbReference type="Proteomes" id="UP001385951"/>
    </source>
</evidence>